<proteinExistence type="predicted"/>
<reference evidence="4 5" key="1">
    <citation type="submission" date="2019-02" db="EMBL/GenBank/DDBJ databases">
        <title>Deep-cultivation of Planctomycetes and their phenomic and genomic characterization uncovers novel biology.</title>
        <authorList>
            <person name="Wiegand S."/>
            <person name="Jogler M."/>
            <person name="Boedeker C."/>
            <person name="Pinto D."/>
            <person name="Vollmers J."/>
            <person name="Rivas-Marin E."/>
            <person name="Kohn T."/>
            <person name="Peeters S.H."/>
            <person name="Heuer A."/>
            <person name="Rast P."/>
            <person name="Oberbeckmann S."/>
            <person name="Bunk B."/>
            <person name="Jeske O."/>
            <person name="Meyerdierks A."/>
            <person name="Storesund J.E."/>
            <person name="Kallscheuer N."/>
            <person name="Luecker S."/>
            <person name="Lage O.M."/>
            <person name="Pohl T."/>
            <person name="Merkel B.J."/>
            <person name="Hornburger P."/>
            <person name="Mueller R.-W."/>
            <person name="Bruemmer F."/>
            <person name="Labrenz M."/>
            <person name="Spormann A.M."/>
            <person name="Op den Camp H."/>
            <person name="Overmann J."/>
            <person name="Amann R."/>
            <person name="Jetten M.S.M."/>
            <person name="Mascher T."/>
            <person name="Medema M.H."/>
            <person name="Devos D.P."/>
            <person name="Kaster A.-K."/>
            <person name="Ovreas L."/>
            <person name="Rohde M."/>
            <person name="Galperin M.Y."/>
            <person name="Jogler C."/>
        </authorList>
    </citation>
    <scope>NUCLEOTIDE SEQUENCE [LARGE SCALE GENOMIC DNA]</scope>
    <source>
        <strain evidence="4 5">I41</strain>
    </source>
</reference>
<dbReference type="GO" id="GO:0008168">
    <property type="term" value="F:methyltransferase activity"/>
    <property type="evidence" value="ECO:0007669"/>
    <property type="project" value="UniProtKB-KW"/>
</dbReference>
<dbReference type="GO" id="GO:0032259">
    <property type="term" value="P:methylation"/>
    <property type="evidence" value="ECO:0007669"/>
    <property type="project" value="UniProtKB-KW"/>
</dbReference>
<dbReference type="GO" id="GO:0004047">
    <property type="term" value="F:aminomethyltransferase activity"/>
    <property type="evidence" value="ECO:0007669"/>
    <property type="project" value="UniProtKB-EC"/>
</dbReference>
<accession>A0A517TV60</accession>
<dbReference type="InterPro" id="IPR013977">
    <property type="entry name" value="GcvT_C"/>
</dbReference>
<keyword evidence="4" id="KW-0489">Methyltransferase</keyword>
<evidence type="ECO:0000313" key="5">
    <source>
        <dbReference type="Proteomes" id="UP000317909"/>
    </source>
</evidence>
<keyword evidence="5" id="KW-1185">Reference proteome</keyword>
<evidence type="ECO:0000259" key="3">
    <source>
        <dbReference type="Pfam" id="PF08669"/>
    </source>
</evidence>
<keyword evidence="4" id="KW-0808">Transferase</keyword>
<dbReference type="Proteomes" id="UP000317909">
    <property type="component" value="Chromosome"/>
</dbReference>
<organism evidence="4 5">
    <name type="scientific">Lacipirellula limnantheis</name>
    <dbReference type="NCBI Taxonomy" id="2528024"/>
    <lineage>
        <taxon>Bacteria</taxon>
        <taxon>Pseudomonadati</taxon>
        <taxon>Planctomycetota</taxon>
        <taxon>Planctomycetia</taxon>
        <taxon>Pirellulales</taxon>
        <taxon>Lacipirellulaceae</taxon>
        <taxon>Lacipirellula</taxon>
    </lineage>
</organism>
<protein>
    <submittedName>
        <fullName evidence="4">Aminomethyltransferase</fullName>
        <ecNumber evidence="4">2.1.2.10</ecNumber>
    </submittedName>
</protein>
<keyword evidence="1" id="KW-0809">Transit peptide</keyword>
<name>A0A517TV60_9BACT</name>
<feature type="domain" description="GCVT N-terminal" evidence="2">
    <location>
        <begin position="10"/>
        <end position="223"/>
    </location>
</feature>
<dbReference type="InterPro" id="IPR029043">
    <property type="entry name" value="GcvT/YgfZ_C"/>
</dbReference>
<feature type="domain" description="Aminomethyltransferase C-terminal" evidence="3">
    <location>
        <begin position="254"/>
        <end position="312"/>
    </location>
</feature>
<dbReference type="SUPFAM" id="SSF103025">
    <property type="entry name" value="Folate-binding domain"/>
    <property type="match status" value="1"/>
</dbReference>
<dbReference type="EMBL" id="CP036339">
    <property type="protein sequence ID" value="QDT72254.1"/>
    <property type="molecule type" value="Genomic_DNA"/>
</dbReference>
<evidence type="ECO:0000313" key="4">
    <source>
        <dbReference type="EMBL" id="QDT72254.1"/>
    </source>
</evidence>
<dbReference type="PIRSF" id="PIRSF006487">
    <property type="entry name" value="GcvT"/>
    <property type="match status" value="1"/>
</dbReference>
<dbReference type="OrthoDB" id="9796287at2"/>
<dbReference type="AlphaFoldDB" id="A0A517TV60"/>
<dbReference type="KEGG" id="llh:I41_14260"/>
<dbReference type="Pfam" id="PF08669">
    <property type="entry name" value="GCV_T_C"/>
    <property type="match status" value="1"/>
</dbReference>
<dbReference type="Pfam" id="PF01571">
    <property type="entry name" value="GCV_T"/>
    <property type="match status" value="1"/>
</dbReference>
<dbReference type="EC" id="2.1.2.10" evidence="4"/>
<evidence type="ECO:0000259" key="2">
    <source>
        <dbReference type="Pfam" id="PF01571"/>
    </source>
</evidence>
<evidence type="ECO:0000256" key="1">
    <source>
        <dbReference type="ARBA" id="ARBA00022946"/>
    </source>
</evidence>
<dbReference type="GO" id="GO:0016226">
    <property type="term" value="P:iron-sulfur cluster assembly"/>
    <property type="evidence" value="ECO:0007669"/>
    <property type="project" value="TreeGrafter"/>
</dbReference>
<dbReference type="Gene3D" id="3.30.1360.120">
    <property type="entry name" value="Probable tRNA modification gtpase trme, domain 1"/>
    <property type="match status" value="1"/>
</dbReference>
<dbReference type="SUPFAM" id="SSF101790">
    <property type="entry name" value="Aminomethyltransferase beta-barrel domain"/>
    <property type="match status" value="1"/>
</dbReference>
<dbReference type="InterPro" id="IPR017703">
    <property type="entry name" value="YgfZ/GCV_T_CS"/>
</dbReference>
<dbReference type="InterPro" id="IPR006222">
    <property type="entry name" value="GCVT_N"/>
</dbReference>
<dbReference type="InterPro" id="IPR045179">
    <property type="entry name" value="YgfZ/GcvT"/>
</dbReference>
<gene>
    <name evidence="4" type="primary">gcvT_1</name>
    <name evidence="4" type="ORF">I41_14260</name>
</gene>
<dbReference type="NCBIfam" id="TIGR03317">
    <property type="entry name" value="ygfZ_signature"/>
    <property type="match status" value="1"/>
</dbReference>
<sequence>MMDDNLLQLEYEEATAGAAVVQLRDWATVRAAGKEGAAFLHNMCTNDVKRLAAGEGCEAFFTDVKGKIVAHGFMLAGADSIKIVMVPGTAQRLITQLDRYIVREDVTLSDESSERAWMLVLGERSGAVLEQIVGDGVGELAAAWAHRAFDVAGVAVEAVRCDLPWMGGYLLGCTANAVAGIAAKLTGAGATLGGESLWNIVRVESNWPLWGVDFDDANLPQEVSRDALAISFRKGCYLGQETVARIDALGHVNKQLRAVRFEGDVVPGVGSELLQGEQPVGQVTSSCWSPRVAKPHAIGMIKRGANAPGTPLRWSGGAATVA</sequence>
<dbReference type="PANTHER" id="PTHR22602:SF0">
    <property type="entry name" value="TRANSFERASE CAF17, MITOCHONDRIAL-RELATED"/>
    <property type="match status" value="1"/>
</dbReference>
<dbReference type="PANTHER" id="PTHR22602">
    <property type="entry name" value="TRANSFERASE CAF17, MITOCHONDRIAL-RELATED"/>
    <property type="match status" value="1"/>
</dbReference>
<dbReference type="InterPro" id="IPR027266">
    <property type="entry name" value="TrmE/GcvT-like"/>
</dbReference>